<gene>
    <name evidence="1" type="ORF">O9H85_06295</name>
</gene>
<reference evidence="1 2" key="1">
    <citation type="submission" date="2022-12" db="EMBL/GenBank/DDBJ databases">
        <title>Draft genome sequence of Paenibacillus sp. dW9.</title>
        <authorList>
            <person name="Choi E.-W."/>
            <person name="Kim D.-U."/>
        </authorList>
    </citation>
    <scope>NUCLEOTIDE SEQUENCE [LARGE SCALE GENOMIC DNA]</scope>
    <source>
        <strain evidence="2">dW9</strain>
    </source>
</reference>
<accession>A0ABT4Q596</accession>
<comment type="caution">
    <text evidence="1">The sequence shown here is derived from an EMBL/GenBank/DDBJ whole genome shotgun (WGS) entry which is preliminary data.</text>
</comment>
<evidence type="ECO:0008006" key="3">
    <source>
        <dbReference type="Google" id="ProtNLM"/>
    </source>
</evidence>
<dbReference type="RefSeq" id="WP_269880430.1">
    <property type="nucleotide sequence ID" value="NZ_JAQAGZ010000003.1"/>
</dbReference>
<keyword evidence="2" id="KW-1185">Reference proteome</keyword>
<protein>
    <recommendedName>
        <fullName evidence="3">Ig-like domain-containing protein</fullName>
    </recommendedName>
</protein>
<proteinExistence type="predicted"/>
<evidence type="ECO:0000313" key="2">
    <source>
        <dbReference type="Proteomes" id="UP001527882"/>
    </source>
</evidence>
<evidence type="ECO:0000313" key="1">
    <source>
        <dbReference type="EMBL" id="MCZ8512042.1"/>
    </source>
</evidence>
<organism evidence="1 2">
    <name type="scientific">Paenibacillus gyeongsangnamensis</name>
    <dbReference type="NCBI Taxonomy" id="3388067"/>
    <lineage>
        <taxon>Bacteria</taxon>
        <taxon>Bacillati</taxon>
        <taxon>Bacillota</taxon>
        <taxon>Bacilli</taxon>
        <taxon>Bacillales</taxon>
        <taxon>Paenibacillaceae</taxon>
        <taxon>Paenibacillus</taxon>
    </lineage>
</organism>
<sequence>MFLGCFFGGLQGGVPLLQAGELVYAGSSVSCRWEGVREVERAELWWTNGRSGLTAGWRMEPAEVSREERRASVELPSEAAACFLNLIDDQGCVVTSVGASIYSPLTSRPRS</sequence>
<dbReference type="Proteomes" id="UP001527882">
    <property type="component" value="Unassembled WGS sequence"/>
</dbReference>
<dbReference type="EMBL" id="JAQAGZ010000003">
    <property type="protein sequence ID" value="MCZ8512042.1"/>
    <property type="molecule type" value="Genomic_DNA"/>
</dbReference>
<name>A0ABT4Q596_9BACL</name>